<dbReference type="GO" id="GO:0044550">
    <property type="term" value="P:secondary metabolite biosynthetic process"/>
    <property type="evidence" value="ECO:0007669"/>
    <property type="project" value="TreeGrafter"/>
</dbReference>
<proteinExistence type="predicted"/>
<feature type="domain" description="Carrier" evidence="10">
    <location>
        <begin position="2315"/>
        <end position="2396"/>
    </location>
</feature>
<dbReference type="InterPro" id="IPR011032">
    <property type="entry name" value="GroES-like_sf"/>
</dbReference>
<dbReference type="InterPro" id="IPR036736">
    <property type="entry name" value="ACP-like_sf"/>
</dbReference>
<dbReference type="InterPro" id="IPR020807">
    <property type="entry name" value="PKS_DH"/>
</dbReference>
<dbReference type="InterPro" id="IPR001227">
    <property type="entry name" value="Ac_transferase_dom_sf"/>
</dbReference>
<dbReference type="InterPro" id="IPR042104">
    <property type="entry name" value="PKS_dehydratase_sf"/>
</dbReference>
<dbReference type="Pfam" id="PF00109">
    <property type="entry name" value="ketoacyl-synt"/>
    <property type="match status" value="1"/>
</dbReference>
<dbReference type="Proteomes" id="UP000653565">
    <property type="component" value="Unassembled WGS sequence"/>
</dbReference>
<dbReference type="SMART" id="SM00826">
    <property type="entry name" value="PKS_DH"/>
    <property type="match status" value="1"/>
</dbReference>
<dbReference type="InterPro" id="IPR032821">
    <property type="entry name" value="PKS_assoc"/>
</dbReference>
<dbReference type="SUPFAM" id="SSF55048">
    <property type="entry name" value="Probable ACP-binding domain of malonyl-CoA ACP transacylase"/>
    <property type="match status" value="1"/>
</dbReference>
<dbReference type="SUPFAM" id="SSF53901">
    <property type="entry name" value="Thiolase-like"/>
    <property type="match status" value="1"/>
</dbReference>
<dbReference type="Pfam" id="PF00107">
    <property type="entry name" value="ADH_zinc_N"/>
    <property type="match status" value="1"/>
</dbReference>
<evidence type="ECO:0000256" key="6">
    <source>
        <dbReference type="ARBA" id="ARBA00023268"/>
    </source>
</evidence>
<organism evidence="13 14">
    <name type="scientific">Aspergillus fumigatiaffinis</name>
    <dbReference type="NCBI Taxonomy" id="340414"/>
    <lineage>
        <taxon>Eukaryota</taxon>
        <taxon>Fungi</taxon>
        <taxon>Dikarya</taxon>
        <taxon>Ascomycota</taxon>
        <taxon>Pezizomycotina</taxon>
        <taxon>Eurotiomycetes</taxon>
        <taxon>Eurotiomycetidae</taxon>
        <taxon>Eurotiales</taxon>
        <taxon>Aspergillaceae</taxon>
        <taxon>Aspergillus</taxon>
        <taxon>Aspergillus subgen. Fumigati</taxon>
    </lineage>
</organism>
<dbReference type="SMART" id="SM00827">
    <property type="entry name" value="PKS_AT"/>
    <property type="match status" value="1"/>
</dbReference>
<dbReference type="GO" id="GO:1901336">
    <property type="term" value="P:lactone biosynthetic process"/>
    <property type="evidence" value="ECO:0007669"/>
    <property type="project" value="UniProtKB-ARBA"/>
</dbReference>
<gene>
    <name evidence="13" type="ORF">CNMCM6805_001839</name>
</gene>
<evidence type="ECO:0000256" key="7">
    <source>
        <dbReference type="ARBA" id="ARBA00023315"/>
    </source>
</evidence>
<dbReference type="Pfam" id="PF08240">
    <property type="entry name" value="ADH_N"/>
    <property type="match status" value="1"/>
</dbReference>
<dbReference type="SUPFAM" id="SSF51735">
    <property type="entry name" value="NAD(P)-binding Rossmann-fold domains"/>
    <property type="match status" value="2"/>
</dbReference>
<keyword evidence="4" id="KW-0521">NADP</keyword>
<evidence type="ECO:0000256" key="8">
    <source>
        <dbReference type="PROSITE-ProRule" id="PRU01363"/>
    </source>
</evidence>
<comment type="caution">
    <text evidence="13">The sequence shown here is derived from an EMBL/GenBank/DDBJ whole genome shotgun (WGS) entry which is preliminary data.</text>
</comment>
<dbReference type="InterPro" id="IPR016039">
    <property type="entry name" value="Thiolase-like"/>
</dbReference>
<dbReference type="PANTHER" id="PTHR43775">
    <property type="entry name" value="FATTY ACID SYNTHASE"/>
    <property type="match status" value="1"/>
</dbReference>
<dbReference type="InterPro" id="IPR050091">
    <property type="entry name" value="PKS_NRPS_Biosynth_Enz"/>
</dbReference>
<evidence type="ECO:0000313" key="14">
    <source>
        <dbReference type="Proteomes" id="UP000653565"/>
    </source>
</evidence>
<dbReference type="Gene3D" id="3.40.47.10">
    <property type="match status" value="1"/>
</dbReference>
<dbReference type="InterPro" id="IPR013154">
    <property type="entry name" value="ADH-like_N"/>
</dbReference>
<keyword evidence="6" id="KW-0511">Multifunctional enzyme</keyword>
<evidence type="ECO:0000256" key="1">
    <source>
        <dbReference type="ARBA" id="ARBA00022450"/>
    </source>
</evidence>
<dbReference type="InterPro" id="IPR014030">
    <property type="entry name" value="Ketoacyl_synth_N"/>
</dbReference>
<keyword evidence="3" id="KW-0808">Transferase</keyword>
<dbReference type="InterPro" id="IPR014031">
    <property type="entry name" value="Ketoacyl_synth_C"/>
</dbReference>
<accession>A0A8H4EE45</accession>
<dbReference type="Pfam" id="PF14765">
    <property type="entry name" value="PS-DH"/>
    <property type="match status" value="1"/>
</dbReference>
<feature type="region of interest" description="N-terminal hotdog fold" evidence="8">
    <location>
        <begin position="964"/>
        <end position="1101"/>
    </location>
</feature>
<dbReference type="SMART" id="SM00825">
    <property type="entry name" value="PKS_KS"/>
    <property type="match status" value="1"/>
</dbReference>
<dbReference type="InterPro" id="IPR013149">
    <property type="entry name" value="ADH-like_C"/>
</dbReference>
<dbReference type="Gene3D" id="3.40.366.10">
    <property type="entry name" value="Malonyl-Coenzyme A Acyl Carrier Protein, domain 2"/>
    <property type="match status" value="1"/>
</dbReference>
<keyword evidence="14" id="KW-1185">Reference proteome</keyword>
<dbReference type="InterPro" id="IPR018201">
    <property type="entry name" value="Ketoacyl_synth_AS"/>
</dbReference>
<protein>
    <recommendedName>
        <fullName evidence="15">Polyketide synthase</fullName>
    </recommendedName>
</protein>
<keyword evidence="7" id="KW-0012">Acyltransferase</keyword>
<dbReference type="InterPro" id="IPR036291">
    <property type="entry name" value="NAD(P)-bd_dom_sf"/>
</dbReference>
<dbReference type="EMBL" id="JAAAPX010000142">
    <property type="protein sequence ID" value="KAF4228923.1"/>
    <property type="molecule type" value="Genomic_DNA"/>
</dbReference>
<dbReference type="InterPro" id="IPR020843">
    <property type="entry name" value="ER"/>
</dbReference>
<dbReference type="InterPro" id="IPR049552">
    <property type="entry name" value="PKS_DH_N"/>
</dbReference>
<dbReference type="Pfam" id="PF00550">
    <property type="entry name" value="PP-binding"/>
    <property type="match status" value="1"/>
</dbReference>
<dbReference type="SUPFAM" id="SSF50129">
    <property type="entry name" value="GroES-like"/>
    <property type="match status" value="1"/>
</dbReference>
<dbReference type="InterPro" id="IPR013968">
    <property type="entry name" value="PKS_KR"/>
</dbReference>
<sequence length="2398" mass="260713">MSPYIQGDSSSSTSGASTPPALVQVDDASKCEPIAIIGMGCRLPGGIASPQDLWDFLVEGRSGQCDVPPLRWNIDGFYHPNSNRPGSMNTKGGYFIQDDIRQFDNGFFGINNLEATFMDPQQRKLLEVCYECFESAGATLEDISAANIGCYVGNFTIDYITMQAKEADYFHRYNATGMGTTILANRISHVFNLTGPSVVLDTACSSSLYAVHMACAAIDAGECDAAIAAGANLVQAPEQHLGTMKAGVLSGTSTCHTFDASADGYGRADGIGAVYLKKLSKALEDNDPIRGIIRGSAVNANGKTNGITLPSSDGQEAVIRKAYAKAGLEYKYNETSYVECHGTGTAVGDPIELEAVSRVFKKRPVQAPLHVGSVKTNLGHSEAASGFSSIFKVAMALEKGVIPPTIGVKKINPKIKAQEWGVKIVTESTKWPAENLSLEKPTRRAGVNSFGYGGANSHAILEAVDNFIPLPKGLSSEALSKMKSTFILPVSANSVASLERQLSNLSSLDLDSVNVVDLAYTLGVRRSNLSCRAFTLAGQSTLRENLRSESFVLPIEGASYTKLPFAFVFTGQGAQWAQMGKELIEEVPSFRKSLVELDNALQRLPHAPNWTLRQALLDPKETSQINHVTRSQPVCTAIQIAFIQLLRKWGVEPEAVIGHSSGEIAAAYAAGLLSATDAIIIAYYRGYVVGNSQLPTKGGMVAAGLGKDQAQIEIDSLDLSDAIKVACINSPENVTISGDADGIDKIVAHLQGKGIFARKLNTNDRAYHSHHMALLGQQYEDMLVDNLPPPPPFRQENKVRWISSVTGQVVTGKVQPSYWRANLESPVRFSDAVEGLIKGTKYHLIELGPHSALELPIKQTMTKLNIKPGNYNYSAALIRNKNAVTCLLNTVGNLYLHGHAIDFAQVNYVETSTTSSARNTSKYPVHKQGKVIKDLPPYAWTYDTLLWSEGRASTEYRERKYLHHDLLGSQKPGGNGLLTTWRNVLKAEDNPWLLDHKLEDTVVFPGAGYIAMGIEAICQVTGRKSSDPGSIVLRQFQILKALPLSADSNAPGVEIFTQIHPLAISASSNSKTWWEFEITSYKDGITTTHATGKLSVTDTQELAKPSLLPENIDLEALAIRNWYGQFTKVGLNYGPQFAALEEIQTPRARVGKHCRAKTQLLQGGGEGKETQSTYLVHPITIDVMLQAGIIASTGGIIRNLRANVPVSIEEAYFQAPSTPPKDSVYIDAETDKIGFAAYMINTCLYDNNDRPCVVLKNVRVTGYQGAAQVTDELEREPMLRLLWKPDVTTLSSDGLAQYLSSYKQTGVDQFAAMVDIISHKNPRLQILDATNSDDLAAKFLDVLRVENAFKRFRSYARGQFSEADELSLEIVDGKQPLGEGKQVKSSGQEKYDLVIAGGTLTDRQYSHLVELVASSGVILKLASNVSEPLDGFVTASTTTATGEKLEMSTLLSDKKGELGSHGILIIEETAQESFNDALAQYLSREVGLVVERVLLQDLTTGMITPKTLVISTIELTRPVLSTLTGEEMQYVKLVTDNALSLLWLTGGDNMEGTRPDFALMSGLSRALMLEQPSLQITMLDLDVVEPSLQTLQNISTVLRGSVESSSPDFEYVQRNGLLHISRMLPEEEMNRAFRDKQGQVPALIPLGEAMPARLTIGTVGQFDTLAFSREAPDFSPLKPGTVEIEVKSVGLNAKDFYALAGKVNTKEAVCKLECSGIVTRVADSGIERLVVGDRVVAMGPGHFLTHERFPEWACQKLQDDEELHVMTTLPLVFSTAIYALHHRAHIKEGESVLIHSAAGGLGNAAIQIAQLANAEIYATVSTQEKKDYLVKTFNLKREHIFNSRDSSFQRAILAATGGRGVDIVLNSLTGDLLHDSWRVCAPWGRFIEVGKQDIVDAGKLDMEMFRRNVTFSAFDLSELSDENQPKLNRIAASLLAETLSLYRQRKIKAIEPLKVFDVSEITQAYRFFGLGNRIGKIAISLENANTLIPTLPTKHDTTFSSNKTFLMIGCLGGLGRSISKWMVKRGARKFVFVGRTGTDRKAARQLVEDLEAEGAYVTVVRGDVSILADVQAAVAAIKGPVGGVIQAAMGLNVGHPVCLSVFKNTNSSQEALWTTMPVEYWHTGIDPKLIGSWNLYNALQGRTDDLDFFLMTSSVSGSVGTATEGNYCAANYFLDVFARFLRSKGLPGISIGLGMISEVGYLHENPEIEALLLRKGIQAINEDELLQIVDIALCNKDSTPYDTMASCHVLTGLEPLGLKLLQKAGFSGTNPTLNDPRASVLAAVLDSDSDKDLKNGSGMPAELAAALESGHEGQSVAEAIVQLIVKRFSNLVLQQVDKIDPSKSLSKFGMDSMLAAEFRTWFYQAFKVDVPFLTLLSDETTLNSLGNLVHVAITESPN</sequence>
<dbReference type="GO" id="GO:0006633">
    <property type="term" value="P:fatty acid biosynthetic process"/>
    <property type="evidence" value="ECO:0007669"/>
    <property type="project" value="InterPro"/>
</dbReference>
<dbReference type="CDD" id="cd00833">
    <property type="entry name" value="PKS"/>
    <property type="match status" value="1"/>
</dbReference>
<keyword evidence="5" id="KW-0560">Oxidoreductase</keyword>
<dbReference type="SMART" id="SM00829">
    <property type="entry name" value="PKS_ER"/>
    <property type="match status" value="1"/>
</dbReference>
<dbReference type="Pfam" id="PF00698">
    <property type="entry name" value="Acyl_transf_1"/>
    <property type="match status" value="1"/>
</dbReference>
<dbReference type="Pfam" id="PF16197">
    <property type="entry name" value="KAsynt_C_assoc"/>
    <property type="match status" value="1"/>
</dbReference>
<dbReference type="InterPro" id="IPR056501">
    <property type="entry name" value="NAD-bd_HRPKS_sdrA"/>
</dbReference>
<dbReference type="Pfam" id="PF08659">
    <property type="entry name" value="KR"/>
    <property type="match status" value="1"/>
</dbReference>
<dbReference type="Pfam" id="PF23114">
    <property type="entry name" value="NAD-bd_HRPKS_sdrA"/>
    <property type="match status" value="1"/>
</dbReference>
<feature type="domain" description="PKS/mFAS DH" evidence="12">
    <location>
        <begin position="964"/>
        <end position="1269"/>
    </location>
</feature>
<dbReference type="GO" id="GO:0016491">
    <property type="term" value="F:oxidoreductase activity"/>
    <property type="evidence" value="ECO:0007669"/>
    <property type="project" value="UniProtKB-KW"/>
</dbReference>
<dbReference type="CDD" id="cd05195">
    <property type="entry name" value="enoyl_red"/>
    <property type="match status" value="1"/>
</dbReference>
<dbReference type="InterPro" id="IPR014043">
    <property type="entry name" value="Acyl_transferase_dom"/>
</dbReference>
<evidence type="ECO:0008006" key="15">
    <source>
        <dbReference type="Google" id="ProtNLM"/>
    </source>
</evidence>
<dbReference type="Gene3D" id="3.40.50.720">
    <property type="entry name" value="NAD(P)-binding Rossmann-like Domain"/>
    <property type="match status" value="1"/>
</dbReference>
<dbReference type="PROSITE" id="PS52004">
    <property type="entry name" value="KS3_2"/>
    <property type="match status" value="1"/>
</dbReference>
<dbReference type="SUPFAM" id="SSF47336">
    <property type="entry name" value="ACP-like"/>
    <property type="match status" value="1"/>
</dbReference>
<evidence type="ECO:0000256" key="5">
    <source>
        <dbReference type="ARBA" id="ARBA00023002"/>
    </source>
</evidence>
<evidence type="ECO:0000313" key="13">
    <source>
        <dbReference type="EMBL" id="KAF4228923.1"/>
    </source>
</evidence>
<feature type="region of interest" description="Disordered" evidence="9">
    <location>
        <begin position="1"/>
        <end position="21"/>
    </location>
</feature>
<dbReference type="InterPro" id="IPR049900">
    <property type="entry name" value="PKS_mFAS_DH"/>
</dbReference>
<keyword evidence="2" id="KW-0597">Phosphoprotein</keyword>
<feature type="region of interest" description="C-terminal hotdog fold" evidence="8">
    <location>
        <begin position="1114"/>
        <end position="1269"/>
    </location>
</feature>
<dbReference type="PANTHER" id="PTHR43775:SF50">
    <property type="entry name" value="HIGHLY REDUCING POLYKETIDE SYNTHASE SRDA"/>
    <property type="match status" value="1"/>
</dbReference>
<dbReference type="InterPro" id="IPR049551">
    <property type="entry name" value="PKS_DH_C"/>
</dbReference>
<dbReference type="SMART" id="SM00822">
    <property type="entry name" value="PKS_KR"/>
    <property type="match status" value="1"/>
</dbReference>
<dbReference type="FunFam" id="3.40.50.720:FF:000209">
    <property type="entry name" value="Polyketide synthase Pks12"/>
    <property type="match status" value="1"/>
</dbReference>
<dbReference type="GO" id="GO:0004315">
    <property type="term" value="F:3-oxoacyl-[acyl-carrier-protein] synthase activity"/>
    <property type="evidence" value="ECO:0007669"/>
    <property type="project" value="InterPro"/>
</dbReference>
<evidence type="ECO:0000259" key="10">
    <source>
        <dbReference type="PROSITE" id="PS50075"/>
    </source>
</evidence>
<evidence type="ECO:0000256" key="2">
    <source>
        <dbReference type="ARBA" id="ARBA00022553"/>
    </source>
</evidence>
<dbReference type="GO" id="GO:0004312">
    <property type="term" value="F:fatty acid synthase activity"/>
    <property type="evidence" value="ECO:0007669"/>
    <property type="project" value="TreeGrafter"/>
</dbReference>
<dbReference type="SUPFAM" id="SSF52151">
    <property type="entry name" value="FabD/lysophospholipase-like"/>
    <property type="match status" value="1"/>
</dbReference>
<reference evidence="13" key="1">
    <citation type="journal article" date="2020" name="bioRxiv">
        <title>Genomic and phenotypic heterogeneity of clinical isolates of the human pathogens Aspergillus fumigatus, Aspergillus lentulus and Aspergillus fumigatiaffinis.</title>
        <authorList>
            <person name="dos Santos R.A.C."/>
            <person name="Steenwyk J.L."/>
            <person name="Rivero-Menendez O."/>
            <person name="Mead M.E."/>
            <person name="Silva L.P."/>
            <person name="Bastos R.W."/>
            <person name="Alastruey-Izquierdo A."/>
            <person name="Goldman G.H."/>
            <person name="Rokas A."/>
        </authorList>
    </citation>
    <scope>NUCLEOTIDE SEQUENCE</scope>
    <source>
        <strain evidence="13">CNM-CM6805</strain>
    </source>
</reference>
<dbReference type="OrthoDB" id="329835at2759"/>
<dbReference type="InterPro" id="IPR020841">
    <property type="entry name" value="PKS_Beta-ketoAc_synthase_dom"/>
</dbReference>
<feature type="active site" description="Proton donor; for dehydratase activity" evidence="8">
    <location>
        <position position="1182"/>
    </location>
</feature>
<name>A0A8H4EE45_9EURO</name>
<evidence type="ECO:0000259" key="12">
    <source>
        <dbReference type="PROSITE" id="PS52019"/>
    </source>
</evidence>
<dbReference type="PROSITE" id="PS52019">
    <property type="entry name" value="PKS_MFAS_DH"/>
    <property type="match status" value="1"/>
</dbReference>
<dbReference type="InterPro" id="IPR016036">
    <property type="entry name" value="Malonyl_transacylase_ACP-bd"/>
</dbReference>
<dbReference type="InterPro" id="IPR057326">
    <property type="entry name" value="KR_dom"/>
</dbReference>
<dbReference type="InterPro" id="IPR009081">
    <property type="entry name" value="PP-bd_ACP"/>
</dbReference>
<dbReference type="Gene3D" id="3.10.129.110">
    <property type="entry name" value="Polyketide synthase dehydratase"/>
    <property type="match status" value="1"/>
</dbReference>
<feature type="compositionally biased region" description="Low complexity" evidence="9">
    <location>
        <begin position="7"/>
        <end position="21"/>
    </location>
</feature>
<dbReference type="Gene3D" id="1.10.1200.10">
    <property type="entry name" value="ACP-like"/>
    <property type="match status" value="1"/>
</dbReference>
<dbReference type="PROSITE" id="PS00606">
    <property type="entry name" value="KS3_1"/>
    <property type="match status" value="1"/>
</dbReference>
<feature type="active site" description="Proton acceptor; for dehydratase activity" evidence="8">
    <location>
        <position position="996"/>
    </location>
</feature>
<reference evidence="13" key="2">
    <citation type="submission" date="2020-04" db="EMBL/GenBank/DDBJ databases">
        <authorList>
            <person name="Santos R.A.C."/>
            <person name="Steenwyk J.L."/>
            <person name="Rivero-Menendez O."/>
            <person name="Mead M.E."/>
            <person name="Silva L.P."/>
            <person name="Bastos R.W."/>
            <person name="Alastruey-Izquierdo A."/>
            <person name="Goldman G.H."/>
            <person name="Rokas A."/>
        </authorList>
    </citation>
    <scope>NUCLEOTIDE SEQUENCE</scope>
    <source>
        <strain evidence="13">CNM-CM6805</strain>
    </source>
</reference>
<dbReference type="Gene3D" id="3.90.180.10">
    <property type="entry name" value="Medium-chain alcohol dehydrogenases, catalytic domain"/>
    <property type="match status" value="1"/>
</dbReference>
<evidence type="ECO:0000259" key="11">
    <source>
        <dbReference type="PROSITE" id="PS52004"/>
    </source>
</evidence>
<dbReference type="Pfam" id="PF02801">
    <property type="entry name" value="Ketoacyl-synt_C"/>
    <property type="match status" value="1"/>
</dbReference>
<keyword evidence="1" id="KW-0596">Phosphopantetheine</keyword>
<evidence type="ECO:0000256" key="4">
    <source>
        <dbReference type="ARBA" id="ARBA00022857"/>
    </source>
</evidence>
<evidence type="ECO:0000256" key="3">
    <source>
        <dbReference type="ARBA" id="ARBA00022679"/>
    </source>
</evidence>
<feature type="domain" description="Ketosynthase family 3 (KS3)" evidence="11">
    <location>
        <begin position="31"/>
        <end position="463"/>
    </location>
</feature>
<evidence type="ECO:0000256" key="9">
    <source>
        <dbReference type="SAM" id="MobiDB-lite"/>
    </source>
</evidence>
<dbReference type="InterPro" id="IPR016035">
    <property type="entry name" value="Acyl_Trfase/lysoPLipase"/>
</dbReference>
<dbReference type="PROSITE" id="PS50075">
    <property type="entry name" value="CARRIER"/>
    <property type="match status" value="1"/>
</dbReference>
<dbReference type="Pfam" id="PF21089">
    <property type="entry name" value="PKS_DH_N"/>
    <property type="match status" value="1"/>
</dbReference>